<proteinExistence type="predicted"/>
<feature type="region of interest" description="Disordered" evidence="1">
    <location>
        <begin position="316"/>
        <end position="357"/>
    </location>
</feature>
<feature type="region of interest" description="Disordered" evidence="1">
    <location>
        <begin position="266"/>
        <end position="285"/>
    </location>
</feature>
<feature type="compositionally biased region" description="Basic residues" evidence="1">
    <location>
        <begin position="37"/>
        <end position="49"/>
    </location>
</feature>
<feature type="region of interest" description="Disordered" evidence="1">
    <location>
        <begin position="723"/>
        <end position="742"/>
    </location>
</feature>
<accession>A0A1Y2E1J5</accession>
<feature type="compositionally biased region" description="Low complexity" evidence="1">
    <location>
        <begin position="98"/>
        <end position="110"/>
    </location>
</feature>
<dbReference type="GeneID" id="63772071"/>
<evidence type="ECO:0000256" key="1">
    <source>
        <dbReference type="SAM" id="MobiDB-lite"/>
    </source>
</evidence>
<keyword evidence="3" id="KW-1185">Reference proteome</keyword>
<evidence type="ECO:0000313" key="2">
    <source>
        <dbReference type="EMBL" id="ORY65421.1"/>
    </source>
</evidence>
<feature type="compositionally biased region" description="Low complexity" evidence="1">
    <location>
        <begin position="469"/>
        <end position="495"/>
    </location>
</feature>
<feature type="compositionally biased region" description="Low complexity" evidence="1">
    <location>
        <begin position="119"/>
        <end position="128"/>
    </location>
</feature>
<dbReference type="OrthoDB" id="3870679at2759"/>
<feature type="compositionally biased region" description="Pro residues" evidence="1">
    <location>
        <begin position="133"/>
        <end position="150"/>
    </location>
</feature>
<feature type="region of interest" description="Disordered" evidence="1">
    <location>
        <begin position="698"/>
        <end position="718"/>
    </location>
</feature>
<reference evidence="2 3" key="1">
    <citation type="submission" date="2016-07" db="EMBL/GenBank/DDBJ databases">
        <title>Pervasive Adenine N6-methylation of Active Genes in Fungi.</title>
        <authorList>
            <consortium name="DOE Joint Genome Institute"/>
            <person name="Mondo S.J."/>
            <person name="Dannebaum R.O."/>
            <person name="Kuo R.C."/>
            <person name="Labutti K."/>
            <person name="Haridas S."/>
            <person name="Kuo A."/>
            <person name="Salamov A."/>
            <person name="Ahrendt S.R."/>
            <person name="Lipzen A."/>
            <person name="Sullivan W."/>
            <person name="Andreopoulos W.B."/>
            <person name="Clum A."/>
            <person name="Lindquist E."/>
            <person name="Daum C."/>
            <person name="Ramamoorthy G.K."/>
            <person name="Gryganskyi A."/>
            <person name="Culley D."/>
            <person name="Magnuson J.K."/>
            <person name="James T.Y."/>
            <person name="O'Malley M.A."/>
            <person name="Stajich J.E."/>
            <person name="Spatafora J.W."/>
            <person name="Visel A."/>
            <person name="Grigoriev I.V."/>
        </authorList>
    </citation>
    <scope>NUCLEOTIDE SEQUENCE [LARGE SCALE GENOMIC DNA]</scope>
    <source>
        <strain evidence="2 3">CBS 129021</strain>
    </source>
</reference>
<feature type="compositionally biased region" description="Polar residues" evidence="1">
    <location>
        <begin position="539"/>
        <end position="570"/>
    </location>
</feature>
<comment type="caution">
    <text evidence="2">The sequence shown here is derived from an EMBL/GenBank/DDBJ whole genome shotgun (WGS) entry which is preliminary data.</text>
</comment>
<feature type="region of interest" description="Disordered" evidence="1">
    <location>
        <begin position="381"/>
        <end position="413"/>
    </location>
</feature>
<feature type="compositionally biased region" description="Pro residues" evidence="1">
    <location>
        <begin position="730"/>
        <end position="742"/>
    </location>
</feature>
<evidence type="ECO:0000313" key="3">
    <source>
        <dbReference type="Proteomes" id="UP000193689"/>
    </source>
</evidence>
<feature type="compositionally biased region" description="Low complexity" evidence="1">
    <location>
        <begin position="394"/>
        <end position="404"/>
    </location>
</feature>
<protein>
    <submittedName>
        <fullName evidence="2">Uncharacterized protein</fullName>
    </submittedName>
</protein>
<feature type="compositionally biased region" description="Basic and acidic residues" evidence="1">
    <location>
        <begin position="175"/>
        <end position="184"/>
    </location>
</feature>
<feature type="compositionally biased region" description="Polar residues" evidence="1">
    <location>
        <begin position="336"/>
        <end position="357"/>
    </location>
</feature>
<dbReference type="AlphaFoldDB" id="A0A1Y2E1J5"/>
<organism evidence="2 3">
    <name type="scientific">Pseudomassariella vexata</name>
    <dbReference type="NCBI Taxonomy" id="1141098"/>
    <lineage>
        <taxon>Eukaryota</taxon>
        <taxon>Fungi</taxon>
        <taxon>Dikarya</taxon>
        <taxon>Ascomycota</taxon>
        <taxon>Pezizomycotina</taxon>
        <taxon>Sordariomycetes</taxon>
        <taxon>Xylariomycetidae</taxon>
        <taxon>Amphisphaeriales</taxon>
        <taxon>Pseudomassariaceae</taxon>
        <taxon>Pseudomassariella</taxon>
    </lineage>
</organism>
<feature type="compositionally biased region" description="Polar residues" evidence="1">
    <location>
        <begin position="202"/>
        <end position="211"/>
    </location>
</feature>
<name>A0A1Y2E1J5_9PEZI</name>
<sequence>MLAPTETTSSTAQAGLYFDPLKFDRSSLPAVPSSQRAFKKHKVLPHPRNNKPYTTYEARPSGQLNAEPCAVPARPTLRSSKPPLRRVRPPDPPPTPPTHSRASSSSQSVLPPSPTYVESPAASAPSAAGRLPSTPPNQRSPPTPDVTPPDPTRRPKAFRPVLADRIPSKATTADSRADSFKTARETPGSSAEDLTLRLRASSGRTSQSTVRQSKDPKQNTTQGLGLRLESEENLTPRTKHEFVAFDGEWGSANDVEQEWDDNLMRNVTVRKRRNPPKGKGSNGRKHEVVEVVEDVTITPTNATKALRSIPLQDRVETVDSSPTKELGDRGSKHWTALSTSESSISTNPKRSSGMSTKSTVSTIVEAILVDTPPQRLKTLRHVKKQTGLRDSRSDLSPSSSTTNSIGLDENVRHPRGRARFNVARSESLASSGTVSSLASRKARREVWKNGGIPVIVIPDRRTSMKSMATPSLRSTSSRRSQRSNSLSSVPLSSVSKAKEKDLSLYLDRPSRRGRTLSESDGSLPGDQRTIDYPPMVPVRTSSLSAPTSRNTSRAGSLAGSRTGSRSNSLTAESLTAHNAVQGQHKRLPPPKVTVERVPSSHRDAHDHRPLVDHNGDPFFGKRLTTHNTPFSIASVETNGTHSAAEVSEAMAVNIYPHQNKSVLMVDHTSSKSGETNVLQRQRSAGTDEMATTPVIDKPKIITSSPDGGPVTPPQPWFSMDEVDSPLRNPRAPPEPPALAVPPPAIKFIPATPSGLTPAADKMKMLGNYFEETERRPSLVKRALSLRVSSDGSAQRPGFLLRTLSMSKNTHKDTSENSAVEKGKDAILTQYPTANDPPPDEARLHPFWRPTSSLFDSQGDEDWVYDITDEGDRVYRYPPVDNRPSPPRRSLSQRMKNTFAILPVANDDHYTAADSYGPERRTIKRTKSGNLRVMRHQNSYSSMRWGRSASPSSLRHRSQSQAMTGQGRPSTAPDRTGRRMSGVEKRQYGLQNLQRRLSEHRRQKRTDALRGKISGPREVRDGVGEVIKRKSYKGQVIRLHLASRATRVIAPNGTANRTV</sequence>
<dbReference type="EMBL" id="MCFJ01000006">
    <property type="protein sequence ID" value="ORY65421.1"/>
    <property type="molecule type" value="Genomic_DNA"/>
</dbReference>
<dbReference type="Proteomes" id="UP000193689">
    <property type="component" value="Unassembled WGS sequence"/>
</dbReference>
<feature type="compositionally biased region" description="Polar residues" evidence="1">
    <location>
        <begin position="948"/>
        <end position="968"/>
    </location>
</feature>
<gene>
    <name evidence="2" type="ORF">BCR38DRAFT_341330</name>
</gene>
<feature type="region of interest" description="Disordered" evidence="1">
    <location>
        <begin position="32"/>
        <end position="235"/>
    </location>
</feature>
<feature type="region of interest" description="Disordered" evidence="1">
    <location>
        <begin position="934"/>
        <end position="982"/>
    </location>
</feature>
<dbReference type="InParanoid" id="A0A1Y2E1J5"/>
<dbReference type="STRING" id="1141098.A0A1Y2E1J5"/>
<dbReference type="RefSeq" id="XP_040716573.1">
    <property type="nucleotide sequence ID" value="XM_040855859.1"/>
</dbReference>
<feature type="region of interest" description="Disordered" evidence="1">
    <location>
        <begin position="458"/>
        <end position="570"/>
    </location>
</feature>